<name>A0A0G3BNB8_9BURK</name>
<evidence type="ECO:0000259" key="2">
    <source>
        <dbReference type="PROSITE" id="PS50828"/>
    </source>
</evidence>
<evidence type="ECO:0000313" key="3">
    <source>
        <dbReference type="EMBL" id="AKJ28045.1"/>
    </source>
</evidence>
<dbReference type="PROSITE" id="PS50828">
    <property type="entry name" value="SMR"/>
    <property type="match status" value="1"/>
</dbReference>
<dbReference type="Proteomes" id="UP000035352">
    <property type="component" value="Chromosome"/>
</dbReference>
<dbReference type="STRING" id="413882.AAW51_1354"/>
<dbReference type="Gene3D" id="3.30.1370.110">
    <property type="match status" value="1"/>
</dbReference>
<feature type="coiled-coil region" evidence="1">
    <location>
        <begin position="12"/>
        <end position="43"/>
    </location>
</feature>
<dbReference type="OrthoDB" id="9808881at2"/>
<organism evidence="3 4">
    <name type="scientific">Caldimonas brevitalea</name>
    <dbReference type="NCBI Taxonomy" id="413882"/>
    <lineage>
        <taxon>Bacteria</taxon>
        <taxon>Pseudomonadati</taxon>
        <taxon>Pseudomonadota</taxon>
        <taxon>Betaproteobacteria</taxon>
        <taxon>Burkholderiales</taxon>
        <taxon>Sphaerotilaceae</taxon>
        <taxon>Caldimonas</taxon>
    </lineage>
</organism>
<dbReference type="RefSeq" id="WP_047193998.1">
    <property type="nucleotide sequence ID" value="NZ_CP011371.1"/>
</dbReference>
<dbReference type="AlphaFoldDB" id="A0A0G3BNB8"/>
<protein>
    <submittedName>
        <fullName evidence="3">DNA mismatch repair protein MutS</fullName>
    </submittedName>
</protein>
<proteinExistence type="predicted"/>
<sequence length="224" mass="25737">MKAKSFAELGDVRRLLQERQREAERREAERRAEEERLRRERELFTRSVGRIHALKERGLAEVPRERPEPVPFQRRLDEQEVLREAISDEFDVETLLETDAALSFRRPGVGPEVVRRLRRGEWVIQAQIDLHGLRREEAREQLAEFLREAVRHGLRCVRVIHGKGNGSPGREPVLKTKVRGWLVQKEEVIAYVQARASDGGNGALVVLLRPSNDLARRPASASAP</sequence>
<gene>
    <name evidence="3" type="ORF">AAW51_1354</name>
</gene>
<dbReference type="PANTHER" id="PTHR35562">
    <property type="entry name" value="DNA ENDONUCLEASE SMRA-RELATED"/>
    <property type="match status" value="1"/>
</dbReference>
<dbReference type="PANTHER" id="PTHR35562:SF2">
    <property type="entry name" value="DNA ENDONUCLEASE SMRA-RELATED"/>
    <property type="match status" value="1"/>
</dbReference>
<dbReference type="InterPro" id="IPR036063">
    <property type="entry name" value="Smr_dom_sf"/>
</dbReference>
<reference evidence="3 4" key="1">
    <citation type="submission" date="2015-05" db="EMBL/GenBank/DDBJ databases">
        <authorList>
            <person name="Tang B."/>
            <person name="Yu Y."/>
        </authorList>
    </citation>
    <scope>NUCLEOTIDE SEQUENCE [LARGE SCALE GENOMIC DNA]</scope>
    <source>
        <strain evidence="3 4">DSM 7029</strain>
    </source>
</reference>
<evidence type="ECO:0000256" key="1">
    <source>
        <dbReference type="SAM" id="Coils"/>
    </source>
</evidence>
<dbReference type="SMART" id="SM00463">
    <property type="entry name" value="SMR"/>
    <property type="match status" value="1"/>
</dbReference>
<feature type="domain" description="Smr" evidence="2">
    <location>
        <begin position="128"/>
        <end position="209"/>
    </location>
</feature>
<dbReference type="PATRIC" id="fig|413882.6.peg.1420"/>
<keyword evidence="4" id="KW-1185">Reference proteome</keyword>
<evidence type="ECO:0000313" key="4">
    <source>
        <dbReference type="Proteomes" id="UP000035352"/>
    </source>
</evidence>
<keyword evidence="1" id="KW-0175">Coiled coil</keyword>
<dbReference type="Pfam" id="PF01713">
    <property type="entry name" value="Smr"/>
    <property type="match status" value="1"/>
</dbReference>
<dbReference type="KEGG" id="pbh:AAW51_1354"/>
<dbReference type="SUPFAM" id="SSF160443">
    <property type="entry name" value="SMR domain-like"/>
    <property type="match status" value="1"/>
</dbReference>
<dbReference type="InterPro" id="IPR002625">
    <property type="entry name" value="Smr_dom"/>
</dbReference>
<accession>A0A0G3BNB8</accession>
<dbReference type="EMBL" id="CP011371">
    <property type="protein sequence ID" value="AKJ28045.1"/>
    <property type="molecule type" value="Genomic_DNA"/>
</dbReference>